<evidence type="ECO:0000313" key="3">
    <source>
        <dbReference type="Proteomes" id="UP001044222"/>
    </source>
</evidence>
<accession>A0A9D3MV54</accession>
<reference evidence="2" key="1">
    <citation type="submission" date="2021-01" db="EMBL/GenBank/DDBJ databases">
        <title>A chromosome-scale assembly of European eel, Anguilla anguilla.</title>
        <authorList>
            <person name="Henkel C."/>
            <person name="Jong-Raadsen S.A."/>
            <person name="Dufour S."/>
            <person name="Weltzien F.-A."/>
            <person name="Palstra A.P."/>
            <person name="Pelster B."/>
            <person name="Spaink H.P."/>
            <person name="Van Den Thillart G.E."/>
            <person name="Jansen H."/>
            <person name="Zahm M."/>
            <person name="Klopp C."/>
            <person name="Cedric C."/>
            <person name="Louis A."/>
            <person name="Berthelot C."/>
            <person name="Parey E."/>
            <person name="Roest Crollius H."/>
            <person name="Montfort J."/>
            <person name="Robinson-Rechavi M."/>
            <person name="Bucao C."/>
            <person name="Bouchez O."/>
            <person name="Gislard M."/>
            <person name="Lluch J."/>
            <person name="Milhes M."/>
            <person name="Lampietro C."/>
            <person name="Lopez Roques C."/>
            <person name="Donnadieu C."/>
            <person name="Braasch I."/>
            <person name="Desvignes T."/>
            <person name="Postlethwait J."/>
            <person name="Bobe J."/>
            <person name="Guiguen Y."/>
            <person name="Dirks R."/>
        </authorList>
    </citation>
    <scope>NUCLEOTIDE SEQUENCE</scope>
    <source>
        <strain evidence="2">Tag_6206</strain>
        <tissue evidence="2">Liver</tissue>
    </source>
</reference>
<name>A0A9D3MV54_ANGAN</name>
<evidence type="ECO:0000313" key="2">
    <source>
        <dbReference type="EMBL" id="KAG5855407.1"/>
    </source>
</evidence>
<dbReference type="Proteomes" id="UP001044222">
    <property type="component" value="Unassembled WGS sequence"/>
</dbReference>
<dbReference type="EMBL" id="JAFIRN010000002">
    <property type="protein sequence ID" value="KAG5855407.1"/>
    <property type="molecule type" value="Genomic_DNA"/>
</dbReference>
<keyword evidence="3" id="KW-1185">Reference proteome</keyword>
<evidence type="ECO:0000256" key="1">
    <source>
        <dbReference type="SAM" id="MobiDB-lite"/>
    </source>
</evidence>
<dbReference type="AlphaFoldDB" id="A0A9D3MV54"/>
<feature type="region of interest" description="Disordered" evidence="1">
    <location>
        <begin position="1"/>
        <end position="20"/>
    </location>
</feature>
<organism evidence="2 3">
    <name type="scientific">Anguilla anguilla</name>
    <name type="common">European freshwater eel</name>
    <name type="synonym">Muraena anguilla</name>
    <dbReference type="NCBI Taxonomy" id="7936"/>
    <lineage>
        <taxon>Eukaryota</taxon>
        <taxon>Metazoa</taxon>
        <taxon>Chordata</taxon>
        <taxon>Craniata</taxon>
        <taxon>Vertebrata</taxon>
        <taxon>Euteleostomi</taxon>
        <taxon>Actinopterygii</taxon>
        <taxon>Neopterygii</taxon>
        <taxon>Teleostei</taxon>
        <taxon>Anguilliformes</taxon>
        <taxon>Anguillidae</taxon>
        <taxon>Anguilla</taxon>
    </lineage>
</organism>
<protein>
    <submittedName>
        <fullName evidence="2">Uncharacterized protein</fullName>
    </submittedName>
</protein>
<sequence>MTQGREGDSGTAESRQPIKQNARFITLSSPNHQRYFRQNANGLSFPLPTPGEAPFRKLITIMAKPLPVSPGPRLLGVEQNTVIVTPGDGTEAVRSAVEVAVVLAWPLGRQALEPLVFPTLRAVESQSEEAQPSQIRAEEDLSLTGLLVHFIDSLR</sequence>
<proteinExistence type="predicted"/>
<gene>
    <name evidence="2" type="ORF">ANANG_G00048740</name>
</gene>
<comment type="caution">
    <text evidence="2">The sequence shown here is derived from an EMBL/GenBank/DDBJ whole genome shotgun (WGS) entry which is preliminary data.</text>
</comment>